<feature type="domain" description="Adenosine deaminase" evidence="10">
    <location>
        <begin position="229"/>
        <end position="525"/>
    </location>
</feature>
<comment type="subcellular location">
    <subcellularLocation>
        <location evidence="2">Secreted</location>
    </subcellularLocation>
</comment>
<proteinExistence type="inferred from homology"/>
<dbReference type="FunFam" id="3.20.20.140:FF:000017">
    <property type="entry name" value="Adenosine deaminase 2"/>
    <property type="match status" value="1"/>
</dbReference>
<dbReference type="GO" id="GO:0004000">
    <property type="term" value="F:adenosine deaminase activity"/>
    <property type="evidence" value="ECO:0007669"/>
    <property type="project" value="TreeGrafter"/>
</dbReference>
<evidence type="ECO:0000256" key="5">
    <source>
        <dbReference type="ARBA" id="ARBA00022525"/>
    </source>
</evidence>
<evidence type="ECO:0000256" key="9">
    <source>
        <dbReference type="ARBA" id="ARBA00047764"/>
    </source>
</evidence>
<evidence type="ECO:0000259" key="10">
    <source>
        <dbReference type="Pfam" id="PF00962"/>
    </source>
</evidence>
<dbReference type="SMR" id="E5A2M6"/>
<dbReference type="Pfam" id="PF00962">
    <property type="entry name" value="A_deaminase"/>
    <property type="match status" value="1"/>
</dbReference>
<dbReference type="PANTHER" id="PTHR11409">
    <property type="entry name" value="ADENOSINE DEAMINASE"/>
    <property type="match status" value="1"/>
</dbReference>
<dbReference type="GO" id="GO:0046103">
    <property type="term" value="P:inosine biosynthetic process"/>
    <property type="evidence" value="ECO:0007669"/>
    <property type="project" value="TreeGrafter"/>
</dbReference>
<dbReference type="OrthoDB" id="7202371at2759"/>
<comment type="catalytic activity">
    <reaction evidence="9">
        <text>adenosine + H2O + H(+) = inosine + NH4(+)</text>
        <dbReference type="Rhea" id="RHEA:24408"/>
        <dbReference type="ChEBI" id="CHEBI:15377"/>
        <dbReference type="ChEBI" id="CHEBI:15378"/>
        <dbReference type="ChEBI" id="CHEBI:16335"/>
        <dbReference type="ChEBI" id="CHEBI:17596"/>
        <dbReference type="ChEBI" id="CHEBI:28938"/>
        <dbReference type="EC" id="3.5.4.4"/>
    </reaction>
</comment>
<dbReference type="EC" id="3.5.4.4" evidence="4"/>
<dbReference type="GO" id="GO:0005576">
    <property type="term" value="C:extracellular region"/>
    <property type="evidence" value="ECO:0007669"/>
    <property type="project" value="UniProtKB-SubCell"/>
</dbReference>
<keyword evidence="12" id="KW-1185">Reference proteome</keyword>
<keyword evidence="6" id="KW-0479">Metal-binding</keyword>
<dbReference type="HOGENOM" id="CLU_022829_2_1_1"/>
<dbReference type="Proteomes" id="UP000002668">
    <property type="component" value="Genome"/>
</dbReference>
<dbReference type="eggNOG" id="KOG1097">
    <property type="taxonomic scope" value="Eukaryota"/>
</dbReference>
<evidence type="ECO:0000256" key="4">
    <source>
        <dbReference type="ARBA" id="ARBA00012784"/>
    </source>
</evidence>
<accession>E5A2M6</accession>
<dbReference type="STRING" id="985895.E5A2M6"/>
<dbReference type="InParanoid" id="E5A2M6"/>
<dbReference type="InterPro" id="IPR001365">
    <property type="entry name" value="A_deaminase_dom"/>
</dbReference>
<name>E5A2M6_LEPMJ</name>
<evidence type="ECO:0000256" key="1">
    <source>
        <dbReference type="ARBA" id="ARBA00001947"/>
    </source>
</evidence>
<dbReference type="GO" id="GO:0046872">
    <property type="term" value="F:metal ion binding"/>
    <property type="evidence" value="ECO:0007669"/>
    <property type="project" value="UniProtKB-KW"/>
</dbReference>
<evidence type="ECO:0000256" key="8">
    <source>
        <dbReference type="ARBA" id="ARBA00022801"/>
    </source>
</evidence>
<keyword evidence="5" id="KW-0964">Secreted</keyword>
<keyword evidence="8" id="KW-0378">Hydrolase</keyword>
<evidence type="ECO:0000313" key="11">
    <source>
        <dbReference type="EMBL" id="CBX97822.1"/>
    </source>
</evidence>
<evidence type="ECO:0000313" key="12">
    <source>
        <dbReference type="Proteomes" id="UP000002668"/>
    </source>
</evidence>
<gene>
    <name evidence="11" type="ORF">LEMA_P092310.1</name>
</gene>
<evidence type="ECO:0000256" key="2">
    <source>
        <dbReference type="ARBA" id="ARBA00004613"/>
    </source>
</evidence>
<evidence type="ECO:0000256" key="7">
    <source>
        <dbReference type="ARBA" id="ARBA00022729"/>
    </source>
</evidence>
<comment type="similarity">
    <text evidence="3">Belongs to the metallo-dependent hydrolases superfamily. Adenosine and AMP deaminases family. ADGF subfamily.</text>
</comment>
<reference evidence="12" key="1">
    <citation type="journal article" date="2011" name="Nat. Commun.">
        <title>Effector diversification within compartments of the Leptosphaeria maculans genome affected by Repeat-Induced Point mutations.</title>
        <authorList>
            <person name="Rouxel T."/>
            <person name="Grandaubert J."/>
            <person name="Hane J.K."/>
            <person name="Hoede C."/>
            <person name="van de Wouw A.P."/>
            <person name="Couloux A."/>
            <person name="Dominguez V."/>
            <person name="Anthouard V."/>
            <person name="Bally P."/>
            <person name="Bourras S."/>
            <person name="Cozijnsen A.J."/>
            <person name="Ciuffetti L.M."/>
            <person name="Degrave A."/>
            <person name="Dilmaghani A."/>
            <person name="Duret L."/>
            <person name="Fudal I."/>
            <person name="Goodwin S.B."/>
            <person name="Gout L."/>
            <person name="Glaser N."/>
            <person name="Linglin J."/>
            <person name="Kema G.H.J."/>
            <person name="Lapalu N."/>
            <person name="Lawrence C.B."/>
            <person name="May K."/>
            <person name="Meyer M."/>
            <person name="Ollivier B."/>
            <person name="Poulain J."/>
            <person name="Schoch C.L."/>
            <person name="Simon A."/>
            <person name="Spatafora J.W."/>
            <person name="Stachowiak A."/>
            <person name="Turgeon B.G."/>
            <person name="Tyler B.M."/>
            <person name="Vincent D."/>
            <person name="Weissenbach J."/>
            <person name="Amselem J."/>
            <person name="Quesneville H."/>
            <person name="Oliver R.P."/>
            <person name="Wincker P."/>
            <person name="Balesdent M.-H."/>
            <person name="Howlett B.J."/>
        </authorList>
    </citation>
    <scope>NUCLEOTIDE SEQUENCE [LARGE SCALE GENOMIC DNA]</scope>
    <source>
        <strain evidence="12">JN3 / isolate v23.1.3 / race Av1-4-5-6-7-8</strain>
    </source>
</reference>
<dbReference type="PANTHER" id="PTHR11409:SF39">
    <property type="entry name" value="ADENOSINE DEAMINASE 2"/>
    <property type="match status" value="1"/>
</dbReference>
<dbReference type="GO" id="GO:0006154">
    <property type="term" value="P:adenosine catabolic process"/>
    <property type="evidence" value="ECO:0007669"/>
    <property type="project" value="TreeGrafter"/>
</dbReference>
<evidence type="ECO:0000256" key="3">
    <source>
        <dbReference type="ARBA" id="ARBA00006083"/>
    </source>
</evidence>
<dbReference type="InterPro" id="IPR032466">
    <property type="entry name" value="Metal_Hydrolase"/>
</dbReference>
<dbReference type="AlphaFoldDB" id="E5A2M6"/>
<dbReference type="SUPFAM" id="SSF51556">
    <property type="entry name" value="Metallo-dependent hydrolases"/>
    <property type="match status" value="1"/>
</dbReference>
<evidence type="ECO:0000256" key="6">
    <source>
        <dbReference type="ARBA" id="ARBA00022723"/>
    </source>
</evidence>
<dbReference type="OMA" id="SMKQCIE"/>
<dbReference type="CDD" id="cd01321">
    <property type="entry name" value="ADGF"/>
    <property type="match status" value="1"/>
</dbReference>
<dbReference type="Gene3D" id="3.20.20.140">
    <property type="entry name" value="Metal-dependent hydrolases"/>
    <property type="match status" value="1"/>
</dbReference>
<dbReference type="EMBL" id="FP929132">
    <property type="protein sequence ID" value="CBX97822.1"/>
    <property type="molecule type" value="Genomic_DNA"/>
</dbReference>
<comment type="cofactor">
    <cofactor evidence="1">
        <name>Zn(2+)</name>
        <dbReference type="ChEBI" id="CHEBI:29105"/>
    </cofactor>
</comment>
<dbReference type="InterPro" id="IPR006330">
    <property type="entry name" value="Ado/ade_deaminase"/>
</dbReference>
<keyword evidence="7" id="KW-0732">Signal</keyword>
<protein>
    <recommendedName>
        <fullName evidence="4">adenosine deaminase</fullName>
        <ecNumber evidence="4">3.5.4.4</ecNumber>
    </recommendedName>
</protein>
<dbReference type="VEuPathDB" id="FungiDB:LEMA_P092310.1"/>
<sequence length="624" mass="71635">MATNELTDDKEWEQAEGVPSLSDPFIQKYLQGRDALVQQEKRQRSDYLFRQNLSPMAQEACAIVSQIRFEEQQTLWTKEYEDSLLTNHVDVFPGMMFSLAKERMEKSKLWQIIQKMPKGALLHCHLEAMVDLDWALEEAFNTDGVCLIANGPIKTEQERRKTGFSFVYSKSPSSDATMWSSDYAANTPIPIQLAAENFPDGGKKAFLDWVRSRVTITPSEHLSHHEGPNEAWRKFMSCFPILGSLIYYEPIFRKFIRRLCKQLLDDGVYYVDMRSAFYTPYRSTGKADWDEDWFNMLEHMADEIEKFKASEEGKEFWGARMIWTTIRQFGKKQVIESMKQCIEMKLEFPEIIAGYDLVGQEDLGRPLSDLAPELFWFRKKCAEEGVDIPFYFHAGETLGDGDSVDENLFDAIILGTRRIGHGFSLYKHPLLIDMVKEKRILIESCPVSNEVLRLCGSIMSHPLPALLARGVPCSLCNDDPTILGQGAMGMSHDFWQALQGWENLGLEGLGSLAENSVRWASFDDLSTKDWTQDIKDGMFGKGIRAKHLKEWVAKWEKFCAWIVQEYGVDENLDPVDGEEQTARKMCKERKSVLNNFSCSDIHFTKTITASTSILPKRFNHHPFL</sequence>
<organism evidence="12">
    <name type="scientific">Leptosphaeria maculans (strain JN3 / isolate v23.1.3 / race Av1-4-5-6-7-8)</name>
    <name type="common">Blackleg fungus</name>
    <name type="synonym">Phoma lingam</name>
    <dbReference type="NCBI Taxonomy" id="985895"/>
    <lineage>
        <taxon>Eukaryota</taxon>
        <taxon>Fungi</taxon>
        <taxon>Dikarya</taxon>
        <taxon>Ascomycota</taxon>
        <taxon>Pezizomycotina</taxon>
        <taxon>Dothideomycetes</taxon>
        <taxon>Pleosporomycetidae</taxon>
        <taxon>Pleosporales</taxon>
        <taxon>Pleosporineae</taxon>
        <taxon>Leptosphaeriaceae</taxon>
        <taxon>Plenodomus</taxon>
        <taxon>Plenodomus lingam/Leptosphaeria maculans species complex</taxon>
    </lineage>
</organism>